<reference evidence="1 2" key="1">
    <citation type="journal article" date="2008" name="Nature">
        <title>The genome of Laccaria bicolor provides insights into mycorrhizal symbiosis.</title>
        <authorList>
            <person name="Martin F."/>
            <person name="Aerts A."/>
            <person name="Ahren D."/>
            <person name="Brun A."/>
            <person name="Danchin E.G.J."/>
            <person name="Duchaussoy F."/>
            <person name="Gibon J."/>
            <person name="Kohler A."/>
            <person name="Lindquist E."/>
            <person name="Pereda V."/>
            <person name="Salamov A."/>
            <person name="Shapiro H.J."/>
            <person name="Wuyts J."/>
            <person name="Blaudez D."/>
            <person name="Buee M."/>
            <person name="Brokstein P."/>
            <person name="Canbaeck B."/>
            <person name="Cohen D."/>
            <person name="Courty P.E."/>
            <person name="Coutinho P.M."/>
            <person name="Delaruelle C."/>
            <person name="Detter J.C."/>
            <person name="Deveau A."/>
            <person name="DiFazio S."/>
            <person name="Duplessis S."/>
            <person name="Fraissinet-Tachet L."/>
            <person name="Lucic E."/>
            <person name="Frey-Klett P."/>
            <person name="Fourrey C."/>
            <person name="Feussner I."/>
            <person name="Gay G."/>
            <person name="Grimwood J."/>
            <person name="Hoegger P.J."/>
            <person name="Jain P."/>
            <person name="Kilaru S."/>
            <person name="Labbe J."/>
            <person name="Lin Y.C."/>
            <person name="Legue V."/>
            <person name="Le Tacon F."/>
            <person name="Marmeisse R."/>
            <person name="Melayah D."/>
            <person name="Montanini B."/>
            <person name="Muratet M."/>
            <person name="Nehls U."/>
            <person name="Niculita-Hirzel H."/>
            <person name="Oudot-Le Secq M.P."/>
            <person name="Peter M."/>
            <person name="Quesneville H."/>
            <person name="Rajashekar B."/>
            <person name="Reich M."/>
            <person name="Rouhier N."/>
            <person name="Schmutz J."/>
            <person name="Yin T."/>
            <person name="Chalot M."/>
            <person name="Henrissat B."/>
            <person name="Kuees U."/>
            <person name="Lucas S."/>
            <person name="Van de Peer Y."/>
            <person name="Podila G.K."/>
            <person name="Polle A."/>
            <person name="Pukkila P.J."/>
            <person name="Richardson P.M."/>
            <person name="Rouze P."/>
            <person name="Sanders I.R."/>
            <person name="Stajich J.E."/>
            <person name="Tunlid A."/>
            <person name="Tuskan G."/>
            <person name="Grigoriev I.V."/>
        </authorList>
    </citation>
    <scope>NUCLEOTIDE SEQUENCE [LARGE SCALE GENOMIC DNA]</scope>
    <source>
        <strain evidence="2">S238N-H82 / ATCC MYA-4686</strain>
    </source>
</reference>
<protein>
    <submittedName>
        <fullName evidence="1">Predicted protein</fullName>
    </submittedName>
</protein>
<dbReference type="HOGENOM" id="CLU_1185184_0_0_1"/>
<sequence length="234" mass="27011">MYFPCGLPSKWKVARKGSTSKWKVACKGSTSFSGNAVTRLFALRPTSAQDLPVARFASTPSCASISLNVDSFGYYFMSRKRSDKPFTKPSTLRGDSFGYYLTSRKRSDKPFMNPSTLRGDAPTNHLRIRHPFVETFLWLDFLQRRLVWTLLHIVKTIQQTVYESINPSWRTFLWLDSLQRRFVSILLHVPKMLQQTIHESIIPSWRYVSLYFHVFAQVMVNSAQDLPVAQFPST</sequence>
<evidence type="ECO:0000313" key="1">
    <source>
        <dbReference type="EMBL" id="EDR08922.1"/>
    </source>
</evidence>
<dbReference type="Proteomes" id="UP000001194">
    <property type="component" value="Unassembled WGS sequence"/>
</dbReference>
<dbReference type="RefSeq" id="XP_001880235.1">
    <property type="nucleotide sequence ID" value="XM_001880200.1"/>
</dbReference>
<organism evidence="2">
    <name type="scientific">Laccaria bicolor (strain S238N-H82 / ATCC MYA-4686)</name>
    <name type="common">Bicoloured deceiver</name>
    <name type="synonym">Laccaria laccata var. bicolor</name>
    <dbReference type="NCBI Taxonomy" id="486041"/>
    <lineage>
        <taxon>Eukaryota</taxon>
        <taxon>Fungi</taxon>
        <taxon>Dikarya</taxon>
        <taxon>Basidiomycota</taxon>
        <taxon>Agaricomycotina</taxon>
        <taxon>Agaricomycetes</taxon>
        <taxon>Agaricomycetidae</taxon>
        <taxon>Agaricales</taxon>
        <taxon>Agaricineae</taxon>
        <taxon>Hydnangiaceae</taxon>
        <taxon>Laccaria</taxon>
    </lineage>
</organism>
<proteinExistence type="predicted"/>
<accession>B0D8Z0</accession>
<dbReference type="GeneID" id="6076158"/>
<gene>
    <name evidence="1" type="ORF">LACBIDRAFT_326546</name>
</gene>
<dbReference type="InParanoid" id="B0D8Z0"/>
<dbReference type="KEGG" id="lbc:LACBIDRAFT_326546"/>
<name>B0D8Z0_LACBS</name>
<dbReference type="AlphaFoldDB" id="B0D8Z0"/>
<dbReference type="EMBL" id="DS547100">
    <property type="protein sequence ID" value="EDR08922.1"/>
    <property type="molecule type" value="Genomic_DNA"/>
</dbReference>
<keyword evidence="2" id="KW-1185">Reference proteome</keyword>
<evidence type="ECO:0000313" key="2">
    <source>
        <dbReference type="Proteomes" id="UP000001194"/>
    </source>
</evidence>